<keyword evidence="1" id="KW-0732">Signal</keyword>
<accession>A0A218XAP5</accession>
<feature type="chain" id="PRO_5012307294" description="Secreted protein" evidence="1">
    <location>
        <begin position="19"/>
        <end position="123"/>
    </location>
</feature>
<gene>
    <name evidence="2" type="ORF">CDL15_Pgr007450</name>
</gene>
<sequence length="123" mass="14429">MDALLSLLFFFFFHCLEDDHSCQLTQTDKRNPTLSLNCSRATLPRYSVNTPSSVTELRELSSVKLLRSHRFRSYCSTVHLSWSSPFHHHVPIDARIEIRAARPWPFSGKPRLRLQWRHVVPLE</sequence>
<dbReference type="AlphaFoldDB" id="A0A218XAP5"/>
<evidence type="ECO:0000313" key="2">
    <source>
        <dbReference type="EMBL" id="OWM81412.1"/>
    </source>
</evidence>
<reference evidence="3" key="1">
    <citation type="journal article" date="2017" name="Plant J.">
        <title>The pomegranate (Punica granatum L.) genome and the genomics of punicalagin biosynthesis.</title>
        <authorList>
            <person name="Qin G."/>
            <person name="Xu C."/>
            <person name="Ming R."/>
            <person name="Tang H."/>
            <person name="Guyot R."/>
            <person name="Kramer E.M."/>
            <person name="Hu Y."/>
            <person name="Yi X."/>
            <person name="Qi Y."/>
            <person name="Xu X."/>
            <person name="Gao Z."/>
            <person name="Pan H."/>
            <person name="Jian J."/>
            <person name="Tian Y."/>
            <person name="Yue Z."/>
            <person name="Xu Y."/>
        </authorList>
    </citation>
    <scope>NUCLEOTIDE SEQUENCE [LARGE SCALE GENOMIC DNA]</scope>
    <source>
        <strain evidence="3">cv. Dabenzi</strain>
    </source>
</reference>
<evidence type="ECO:0000256" key="1">
    <source>
        <dbReference type="SAM" id="SignalP"/>
    </source>
</evidence>
<name>A0A218XAP5_PUNGR</name>
<dbReference type="EMBL" id="MTKT01002214">
    <property type="protein sequence ID" value="OWM81412.1"/>
    <property type="molecule type" value="Genomic_DNA"/>
</dbReference>
<dbReference type="Proteomes" id="UP000197138">
    <property type="component" value="Unassembled WGS sequence"/>
</dbReference>
<evidence type="ECO:0000313" key="3">
    <source>
        <dbReference type="Proteomes" id="UP000197138"/>
    </source>
</evidence>
<comment type="caution">
    <text evidence="2">The sequence shown here is derived from an EMBL/GenBank/DDBJ whole genome shotgun (WGS) entry which is preliminary data.</text>
</comment>
<proteinExistence type="predicted"/>
<feature type="signal peptide" evidence="1">
    <location>
        <begin position="1"/>
        <end position="18"/>
    </location>
</feature>
<evidence type="ECO:0008006" key="4">
    <source>
        <dbReference type="Google" id="ProtNLM"/>
    </source>
</evidence>
<protein>
    <recommendedName>
        <fullName evidence="4">Secreted protein</fullName>
    </recommendedName>
</protein>
<organism evidence="2 3">
    <name type="scientific">Punica granatum</name>
    <name type="common">Pomegranate</name>
    <dbReference type="NCBI Taxonomy" id="22663"/>
    <lineage>
        <taxon>Eukaryota</taxon>
        <taxon>Viridiplantae</taxon>
        <taxon>Streptophyta</taxon>
        <taxon>Embryophyta</taxon>
        <taxon>Tracheophyta</taxon>
        <taxon>Spermatophyta</taxon>
        <taxon>Magnoliopsida</taxon>
        <taxon>eudicotyledons</taxon>
        <taxon>Gunneridae</taxon>
        <taxon>Pentapetalae</taxon>
        <taxon>rosids</taxon>
        <taxon>malvids</taxon>
        <taxon>Myrtales</taxon>
        <taxon>Lythraceae</taxon>
        <taxon>Punica</taxon>
    </lineage>
</organism>